<gene>
    <name evidence="1" type="ORF">UFOVP168_48</name>
</gene>
<dbReference type="EMBL" id="LR798220">
    <property type="protein sequence ID" value="CAB5195085.1"/>
    <property type="molecule type" value="Genomic_DNA"/>
</dbReference>
<accession>A0A6J7WG37</accession>
<name>A0A6J7WG37_9CAUD</name>
<organism evidence="1">
    <name type="scientific">uncultured Caudovirales phage</name>
    <dbReference type="NCBI Taxonomy" id="2100421"/>
    <lineage>
        <taxon>Viruses</taxon>
        <taxon>Duplodnaviria</taxon>
        <taxon>Heunggongvirae</taxon>
        <taxon>Uroviricota</taxon>
        <taxon>Caudoviricetes</taxon>
        <taxon>Peduoviridae</taxon>
        <taxon>Maltschvirus</taxon>
        <taxon>Maltschvirus maltsch</taxon>
    </lineage>
</organism>
<proteinExistence type="predicted"/>
<reference evidence="1" key="1">
    <citation type="submission" date="2020-05" db="EMBL/GenBank/DDBJ databases">
        <authorList>
            <person name="Chiriac C."/>
            <person name="Salcher M."/>
            <person name="Ghai R."/>
            <person name="Kavagutti S V."/>
        </authorList>
    </citation>
    <scope>NUCLEOTIDE SEQUENCE</scope>
</reference>
<sequence>MTCTIRTTLLSATSTRPTRMKARIASGTSVTVAYDHAHNGDDNHALAFLALCRKMGKADSEVARYHCGWYGGDAFWVASNGR</sequence>
<protein>
    <submittedName>
        <fullName evidence="1">Uncharacterized protein</fullName>
    </submittedName>
</protein>
<evidence type="ECO:0000313" key="1">
    <source>
        <dbReference type="EMBL" id="CAB5195085.1"/>
    </source>
</evidence>